<dbReference type="GO" id="GO:0006631">
    <property type="term" value="P:fatty acid metabolic process"/>
    <property type="evidence" value="ECO:0007669"/>
    <property type="project" value="UniProtKB-KW"/>
</dbReference>
<dbReference type="InterPro" id="IPR020806">
    <property type="entry name" value="PKS_PP-bd"/>
</dbReference>
<keyword evidence="7" id="KW-0443">Lipid metabolism</keyword>
<dbReference type="Gene3D" id="2.30.38.10">
    <property type="entry name" value="Luciferase, Domain 3"/>
    <property type="match status" value="3"/>
</dbReference>
<dbReference type="InterPro" id="IPR025110">
    <property type="entry name" value="AMP-bd_C"/>
</dbReference>
<protein>
    <submittedName>
        <fullName evidence="10">Non-ribosomal peptide synthetase/polyketide synthase</fullName>
    </submittedName>
</protein>
<dbReference type="SMART" id="SM00823">
    <property type="entry name" value="PKS_PP"/>
    <property type="match status" value="4"/>
</dbReference>
<dbReference type="GO" id="GO:0005829">
    <property type="term" value="C:cytosol"/>
    <property type="evidence" value="ECO:0007669"/>
    <property type="project" value="TreeGrafter"/>
</dbReference>
<dbReference type="EMBL" id="CP002830">
    <property type="protein sequence ID" value="AEI67300.1"/>
    <property type="molecule type" value="Genomic_DNA"/>
</dbReference>
<evidence type="ECO:0000256" key="6">
    <source>
        <dbReference type="ARBA" id="ARBA00022832"/>
    </source>
</evidence>
<dbReference type="Gene3D" id="3.40.50.980">
    <property type="match status" value="6"/>
</dbReference>
<dbReference type="Gene3D" id="1.10.1200.10">
    <property type="entry name" value="ACP-like"/>
    <property type="match status" value="4"/>
</dbReference>
<dbReference type="GO" id="GO:0008610">
    <property type="term" value="P:lipid biosynthetic process"/>
    <property type="evidence" value="ECO:0007669"/>
    <property type="project" value="InterPro"/>
</dbReference>
<evidence type="ECO:0000256" key="2">
    <source>
        <dbReference type="ARBA" id="ARBA00006432"/>
    </source>
</evidence>
<evidence type="ECO:0000256" key="8">
    <source>
        <dbReference type="SAM" id="MobiDB-lite"/>
    </source>
</evidence>
<dbReference type="Pfam" id="PF00668">
    <property type="entry name" value="Condensation"/>
    <property type="match status" value="4"/>
</dbReference>
<keyword evidence="5" id="KW-0677">Repeat</keyword>
<evidence type="ECO:0000313" key="10">
    <source>
        <dbReference type="EMBL" id="AEI67300.1"/>
    </source>
</evidence>
<feature type="domain" description="Carrier" evidence="9">
    <location>
        <begin position="605"/>
        <end position="685"/>
    </location>
</feature>
<dbReference type="GO" id="GO:0009403">
    <property type="term" value="P:toxin biosynthetic process"/>
    <property type="evidence" value="ECO:0007669"/>
    <property type="project" value="UniProtKB-ARBA"/>
</dbReference>
<dbReference type="eggNOG" id="COG1020">
    <property type="taxonomic scope" value="Bacteria"/>
</dbReference>
<dbReference type="Gene3D" id="3.40.50.150">
    <property type="entry name" value="Vaccinia Virus protein VP39"/>
    <property type="match status" value="1"/>
</dbReference>
<dbReference type="GO" id="GO:0071766">
    <property type="term" value="P:Actinobacterium-type cell wall biogenesis"/>
    <property type="evidence" value="ECO:0007669"/>
    <property type="project" value="UniProtKB-ARBA"/>
</dbReference>
<comment type="cofactor">
    <cofactor evidence="1">
        <name>pantetheine 4'-phosphate</name>
        <dbReference type="ChEBI" id="CHEBI:47942"/>
    </cofactor>
</comment>
<evidence type="ECO:0000259" key="9">
    <source>
        <dbReference type="PROSITE" id="PS50075"/>
    </source>
</evidence>
<dbReference type="InterPro" id="IPR013217">
    <property type="entry name" value="Methyltransf_12"/>
</dbReference>
<dbReference type="FunFam" id="2.30.38.10:FF:000001">
    <property type="entry name" value="Non-ribosomal peptide synthetase PvdI"/>
    <property type="match status" value="3"/>
</dbReference>
<dbReference type="InterPro" id="IPR006162">
    <property type="entry name" value="Ppantetheine_attach_site"/>
</dbReference>
<dbReference type="SUPFAM" id="SSF47336">
    <property type="entry name" value="ACP-like"/>
    <property type="match status" value="4"/>
</dbReference>
<evidence type="ECO:0000256" key="1">
    <source>
        <dbReference type="ARBA" id="ARBA00001957"/>
    </source>
</evidence>
<dbReference type="InterPro" id="IPR040097">
    <property type="entry name" value="FAAL/FAAC"/>
</dbReference>
<dbReference type="PANTHER" id="PTHR45527">
    <property type="entry name" value="NONRIBOSOMAL PEPTIDE SYNTHETASE"/>
    <property type="match status" value="1"/>
</dbReference>
<organism evidence="10 11">
    <name type="scientific">Myxococcus fulvus (strain ATCC BAA-855 / HW-1)</name>
    <dbReference type="NCBI Taxonomy" id="483219"/>
    <lineage>
        <taxon>Bacteria</taxon>
        <taxon>Pseudomonadati</taxon>
        <taxon>Myxococcota</taxon>
        <taxon>Myxococcia</taxon>
        <taxon>Myxococcales</taxon>
        <taxon>Cystobacterineae</taxon>
        <taxon>Myxococcaceae</taxon>
        <taxon>Myxococcus</taxon>
    </lineage>
</organism>
<dbReference type="CDD" id="cd17646">
    <property type="entry name" value="A_NRPS_AB3403-like"/>
    <property type="match status" value="1"/>
</dbReference>
<dbReference type="NCBIfam" id="TIGR01733">
    <property type="entry name" value="AA-adenyl-dom"/>
    <property type="match status" value="3"/>
</dbReference>
<comment type="similarity">
    <text evidence="2">Belongs to the ATP-dependent AMP-binding enzyme family.</text>
</comment>
<dbReference type="InterPro" id="IPR001242">
    <property type="entry name" value="Condensation_dom"/>
</dbReference>
<keyword evidence="6" id="KW-0276">Fatty acid metabolism</keyword>
<evidence type="ECO:0000256" key="3">
    <source>
        <dbReference type="ARBA" id="ARBA00022450"/>
    </source>
</evidence>
<sequence length="4780" mass="518960">MHETPRTLIEVLTQRAFGETAHRKQYAFLGDADGEEASLSARALHERAARIGALLQSQGAQGQRVLLLYPPGLDYVAGFFGCLYAGAVAVPAYPPDPMRLERTLPRLRAIIQDAEATVVLTTTGILSLADFVFEQAPDFRALKWLATDDLPADGASSWREPPVGPDTLAFLQYTSGSTGTPKGVMLSHANLLHNLGLIAGAFQTGTHSSGVIWLPPYHDMGLIGGILQPLFAGFPVALMSPMSFLQRPMRWLEAVSKYGGTISGGPNFAFELCARRATPEDVQALDLRAWDVAFCGAEPIRAATLDRFAEVFAPSGFRREAFYPCYGLAEGTLIVTGEHKGRVPRVHVLQDAALGRGQAVQAEPGAEGSRAHVGCGFNLADQRLLIVDPESRAPRAAGQVGEIWVSGGSVAQGYWRKPEDSVDIFQAVPVGAESGPRYLRTGDLGLLLEDGQLIVTGRRKDLIILRGRNLYPQDVESIVERAHRKVRPGCMAAFAIETPEGEALAVVAEVSKDLASGEDPAALGAVADALRQAIVAELQVQPHTLALLPPGSVMKTSSGKIQRFACRAALVSGELPIVWRSGTGGISGPAPSPAPEPAPAIQPALSQEALEAALREELVAVLGAEAAGQDAGTPLTLLGLDSLGAADLQGRLEKRLGVRVSIAALLQDLSLRSLAESASAEGTGRRLPPLQHRPAGAEPTPASFTQERLWYLLQLDPAWTSNQIPVALSLRGTLDVAALEQALSEVLRRHEALRTTFTTRDGALLQRVHPPAPVSLPRLDFTDTAGDARQATLEAQAVLDAQRPMDLEAGPLVRCSLLRFGPEDHVLLTVLHHLVVDGTSVALFMRELAALYGAFVEGRPSPLPEPEFQYGDFAAWQRAHFTPKALSTELTWWKETLAGAPQLLALPTDRARPQRLSVHGARRLRLLPASLMARLHALGRRQGATPFMSVMSALATVLHRWSGQSDFVVGTVIAGRDAAGTRELMGDCTNFIPLRVRLSEAATGTDMLAEVKSRTLGALAHGYVPFEQILAAVQQPGAERRELYNVGFILDDYELPRALAVRGGLTLDVSLVDNHTAELDMTFEARHRPDGLLIGCKYSADLFDAETADRLLSHLEHVVRGLVEAPDAPLTTLPLMSDAERQHALHGLNPRIEAPPSGTLTELIEAQVARTPDAVAVVFESERLTYRELDARANQVAHHLRGLGVKPESLVGVCLERSVDMVVSLLGVLKAGAAYVPVDPAYPRERLGWMLEDTGASVLLTHEKWKSVLPQSAARVVCLDSAAGDVAKQPVTKPDVQVGAESLAYVIFTSGSTGRPKGAMNAHGGVVNRLKWMQEEYGLGSADAVLQKTPFSFDVSVWEFFWPLLAGAKLVVARPGGHQEPAYLVKLMKAEGVTTVHFVPSMLRAFVEEPGLEELASLRRVVCSGEALSAELVKKAYARLPAPVRVHNLYGPTEAAVDVTYWPCPRGEDFHRVPIGRPVANTALYVLDTHGQPTPIGIPGELHIGGVQVGRGYWQRPQLTAERFIPDAFSGIPGARLYRTGDVARWLPDGTLEYLGRADFQVKLRGFRIELGEVETVLSADPAVRDSVVLVREDSTGDQRLVAYVVLDEAGLPRDVDASSQWQAVYDEAYARETLESEDPTFNIVGWEDSYTGDPLPPEQMREWVDTTVAQILGFQPKRVLELGCGTGLLLYRLAPRCEAYWGVDFARPALDRIERQRERMGGALDSVHLLHRSVDDFSGLEPGSFDTVVINSVAQYFSGPDFLLEVLRGAVRVLKPGGRVFLGDVRSLELLEAFRASVRLHRTAGPVATSQFAYRVQRDVLEEKELVLSPAFFTALPDRIPGLRRVEVLPKHGRYDNELSRFRYEVILHVGDASESPARLAKPEWVDGAGLTLEALRERLGARPGLLAVRGLPNARVLESTRLVELLGATPPPTVAGVREALRDWPGTRGVEPEDLYALGAELGYEVRVSWASAHRDGAVDVVFARPGEADALDLSPAEQVSRSSWDGLASDPLRGARSARAVSRLRDTLADTLPPHMVPSSFVVLPALPLSPNGKVDRKALPAPEAERLGAADAFIAPRTPTEEKVARIFGEILGQSRVGANDDFFALGGHSLLATQVVVRVRAQLNTEISLRTLFDAPTVARLAERIGSQSQLMEDAEALVPLERGPAADQGLAMSFAQQRLWFLEQLQPGQSAYNLPAALRLTGRLDVDALQRTFLEVVRRHEAVRTTFVTHKGQPVQRIHPAPARWPLPVEDLRGLAPEARDAAVKARMVEEAHHAFNLEQGPLLRTVLLHTGAEEHVLLLCMHHIISDGWSVGVLVREVAALYEALSQGQASPLPALTVQYADYAAWQRRVLDDGPALKPRLDWWRSRLEGVPTLELPTDCPRPATRTQRGATHAFTMPPALVSGLERVGQAQGATLFMVLMAGWQALLARYSGQTDFCVGTPVAHRTRPELEGLIGFFVNTLALRANVDGDPRFDELVARVREESLAAFSHQDVPFDRLVEELGGQRDLSRTPLFQAAFTLQNAPMQPPSLPGLAVDVLRTGTDTSRFDVTLLLVERGGRLEGELEYSLDLFTPETARRIVEHFQRLLRGVVEDVTCRISAVALWSEAEEHDVLVAWNDTAAPYPADTTVHQHFMEQARRTPHAIAVEHEGRTLTYAELDARSNQLAHHLRTLGLGAESRVGVFLHRGLDMVVGLLGILKAGGAYVPLDPEYPAQRLAFIAEDSGVAAILTEAALEEELPAGAQLIVVLDDEWARIEGQPSTPVVGGHAGLEQLAYVTYTSGSTGLPKGVAVTHRGVVRLLIGAAFVELGPSEVVLQLAPLAFDASTLEIWGALLHGARLVLYPQRTPDLAELGQALVHHQVSVLWLTAALFEQMQQYQPEALGKVRQLLAGGDVLPAPRVRARLAQGVGLVNGYGPTESTTFTACHRMAPGDVVGDSVSIGRPIANTQVYVLDEALQPVPVGVPGEVFIGGDGLARGYLRQPALTAERFVPNPFGPAGARLYRAGDRARWQADGTLQFLGRVDFQVKLRGFRIELGEIEAALRGHAGVESAIAVVREDVPGDRRLVAYVTPADVEASALREHLRQRLPEYMVPSAVVALDALPLSSNGKVDRKALPAPEVAPGTEAFVAPRTELEQQLAALFSEVLGLERVGLNDDFFELGGHSLLATQVVTRLRTQLGVELPLRTFFEAPTVARLAARLESAPRTRTVIPLEPLPRPAEGDATFAVSFAQQRLWFLDQLQPGQFTYNVPASLQLKGRLDVDALRRTFLEVVRRHEAVRTTFEMRDGHPTQRVHPAPAEWPLPIEDLSGLEPQAREEAARARMVEEAHRAFDLETGPLLRTVLLRTGPDVHVLLLSMHHIISDGWSMGVLVREVAALYEAASQGRAAALPALPVQYADYAAWQRRVLEGPALAPQLDWWRSRLQGVPTLELPTDHTRPAVRTLRGATHPFTMPPATVAALERVASAHNATLYMVLMAGWQALLARYSGQTDFCVGTPVAHRTRPELEGLIGFFVNTLALRANVNGDPRFDDLVARVREESLAAFANQDVPFDRLVEVLEGQRDLSRTPLFQTAFVLQNAPMQPPSLPGLAVEVLRTGTDTSRFDLSLQLVGRDGGLEGELEYSLDLFTPETARRMAEHFQRLLQGAAEDASRRISAVPLWTEAERHEVLVAWNDTAAPYPADTTVHQRFMEQARRTPERVAVSFEGRSLTYAELDARSNQLARHLVSLGLAPEARIGVCASRGLELVIGVLGALKAGGCYVPLDPSWPVKRLEHAASTAHLAAVLTWQSLLPSLKEGPWHVVALDADAAELARQSSEAVRVPAFPEGLAFATFTSGSTGTPKGVALPHRGLLRLSEAARFQPRAAEEVTLQLSPLAFDVSSVELWCTLLHGGKLVVYPPGTPEPDVVARLIVEHKVTWLLLATSLFELMQQHQPEVLAQVPHLSVGGEAMPAPRARERLAQGVALTNAYGPTECSTMATQLTLSPGDTVGRSVPIGRPIDNTEAYVLDPALRPVPVGVPGELCVGGPGLARGYLRRPDLTAERFVPHPFSAEPGARLYRTGDRVRWRPDGTLEFLGRLDHQVKVRGFRIELGEIEAVLRTHPSVAEATAVVREDASGGKRLVAYVVPPRADMAALREHLHQQLPEYMVPSAIVGLDAFPLTSSGKVDRKALPAPELGLGAADFVEPRTELEQQLAALFREALGVERVGVNDDFFLMGGHSLLATQVVTRLRAQLGVELPLRTFFEAPTVARLAARLESAPRAGTLPPLEVLPRPVQGDALFDVSFAQRRLWFMEQLQPGQVTFNMPAALRLTGRLDAEALRRTFLEVVRRHEAVRTTFVSREGQPAQRVHPAPAEWPLPVEDLRGLAPQARDAAVKARVAEEAHHAFDLEKGPLLRTVLLRTGADEHVLLLCMHHIVSDGWSMGVLVREVAALYEALSQGQASPLPALTVQYADYAAWQRRVLDGPALAPRLDWWRSRLQGVPTLELPTDHARPAVRSDKGASHFFSLSPEQVAGLERVASAHNATLYMVLMAGWQALLARYSGQTDFCVGTSVAGRNRPELDGLIGFFVNTLALRCRLDGDPTFAELVARVRDEALGAFAHQDVQFEHLVDAVGGERDLSRTPLFQTLFVLLSSDLIEAPSLPGLSVDVLPSATDTSRYDLTLALRGQGAGLEGQLEYSLDLFTADTARRLVEHLQVLLAAVGGGEFAAAQCAAPDGRSGARAGRVGLECDAGRLSGGCERAFAVLGAGAADAACHRRGARGADADVRGAG</sequence>
<dbReference type="Gene3D" id="3.30.559.30">
    <property type="entry name" value="Nonribosomal peptide synthetase, condensation domain"/>
    <property type="match status" value="4"/>
</dbReference>
<proteinExistence type="inferred from homology"/>
<gene>
    <name evidence="10" type="ordered locus">LILAB_27065</name>
</gene>
<dbReference type="CDD" id="cd19531">
    <property type="entry name" value="LCL_NRPS-like"/>
    <property type="match status" value="4"/>
</dbReference>
<dbReference type="GO" id="GO:0072330">
    <property type="term" value="P:monocarboxylic acid biosynthetic process"/>
    <property type="evidence" value="ECO:0007669"/>
    <property type="project" value="UniProtKB-ARBA"/>
</dbReference>
<dbReference type="Pfam" id="PF08242">
    <property type="entry name" value="Methyltransf_12"/>
    <property type="match status" value="1"/>
</dbReference>
<dbReference type="Gene3D" id="3.40.50.12780">
    <property type="entry name" value="N-terminal domain of ligase-like"/>
    <property type="match status" value="1"/>
</dbReference>
<reference evidence="10 11" key="1">
    <citation type="journal article" date="2011" name="J. Bacteriol.">
        <title>Genome sequence of the halotolerant marine bacterium Myxococcus fulvus HW-1.</title>
        <authorList>
            <person name="Li Z.F."/>
            <person name="Li X."/>
            <person name="Liu H."/>
            <person name="Liu X."/>
            <person name="Han K."/>
            <person name="Wu Z.H."/>
            <person name="Hu W."/>
            <person name="Li F.F."/>
            <person name="Li Y.Z."/>
        </authorList>
    </citation>
    <scope>NUCLEOTIDE SEQUENCE [LARGE SCALE GENOMIC DNA]</scope>
    <source>
        <strain evidence="11">ATCC BAA-855 / HW-1</strain>
    </source>
</reference>
<dbReference type="FunFam" id="3.40.50.12780:FF:000012">
    <property type="entry name" value="Non-ribosomal peptide synthetase"/>
    <property type="match status" value="3"/>
</dbReference>
<dbReference type="PROSITE" id="PS00012">
    <property type="entry name" value="PHOSPHOPANTETHEINE"/>
    <property type="match status" value="3"/>
</dbReference>
<dbReference type="STRING" id="483219.LILAB_27065"/>
<accession>F8CDJ3</accession>
<dbReference type="CDD" id="cd05931">
    <property type="entry name" value="FAAL"/>
    <property type="match status" value="1"/>
</dbReference>
<dbReference type="Pfam" id="PF00501">
    <property type="entry name" value="AMP-binding"/>
    <property type="match status" value="4"/>
</dbReference>
<feature type="domain" description="Carrier" evidence="9">
    <location>
        <begin position="2079"/>
        <end position="2154"/>
    </location>
</feature>
<keyword evidence="3" id="KW-0596">Phosphopantetheine</keyword>
<dbReference type="SUPFAM" id="SSF53335">
    <property type="entry name" value="S-adenosyl-L-methionine-dependent methyltransferases"/>
    <property type="match status" value="1"/>
</dbReference>
<dbReference type="InterPro" id="IPR000873">
    <property type="entry name" value="AMP-dep_synth/lig_dom"/>
</dbReference>
<dbReference type="Gene3D" id="3.30.300.30">
    <property type="match status" value="5"/>
</dbReference>
<dbReference type="Pfam" id="PF13193">
    <property type="entry name" value="AMP-binding_C"/>
    <property type="match status" value="2"/>
</dbReference>
<dbReference type="PROSITE" id="PS00455">
    <property type="entry name" value="AMP_BINDING"/>
    <property type="match status" value="3"/>
</dbReference>
<dbReference type="InterPro" id="IPR009081">
    <property type="entry name" value="PP-bd_ACP"/>
</dbReference>
<dbReference type="FunFam" id="3.40.50.12780:FF:000013">
    <property type="entry name" value="Long-chain-fatty-acid--AMP ligase FadD32"/>
    <property type="match status" value="1"/>
</dbReference>
<dbReference type="InterPro" id="IPR020845">
    <property type="entry name" value="AMP-binding_CS"/>
</dbReference>
<dbReference type="InterPro" id="IPR010071">
    <property type="entry name" value="AA_adenyl_dom"/>
</dbReference>
<dbReference type="InterPro" id="IPR036736">
    <property type="entry name" value="ACP-like_sf"/>
</dbReference>
<dbReference type="PANTHER" id="PTHR45527:SF1">
    <property type="entry name" value="FATTY ACID SYNTHASE"/>
    <property type="match status" value="1"/>
</dbReference>
<dbReference type="HOGENOM" id="CLU_223631_0_0_7"/>
<dbReference type="GO" id="GO:0043041">
    <property type="term" value="P:amino acid activation for nonribosomal peptide biosynthetic process"/>
    <property type="evidence" value="ECO:0007669"/>
    <property type="project" value="TreeGrafter"/>
</dbReference>
<dbReference type="FunFam" id="3.40.50.980:FF:000001">
    <property type="entry name" value="Non-ribosomal peptide synthetase"/>
    <property type="match status" value="2"/>
</dbReference>
<feature type="region of interest" description="Disordered" evidence="8">
    <location>
        <begin position="680"/>
        <end position="701"/>
    </location>
</feature>
<dbReference type="eggNOG" id="COG0318">
    <property type="taxonomic scope" value="Bacteria"/>
</dbReference>
<dbReference type="PROSITE" id="PS50075">
    <property type="entry name" value="CARRIER"/>
    <property type="match status" value="4"/>
</dbReference>
<dbReference type="FunFam" id="3.40.50.980:FF:000002">
    <property type="entry name" value="Enterobactin synthetase component F"/>
    <property type="match status" value="1"/>
</dbReference>
<evidence type="ECO:0000256" key="7">
    <source>
        <dbReference type="ARBA" id="ARBA00023098"/>
    </source>
</evidence>
<name>F8CDJ3_MYXFH</name>
<dbReference type="FunFam" id="3.30.300.30:FF:000010">
    <property type="entry name" value="Enterobactin synthetase component F"/>
    <property type="match status" value="2"/>
</dbReference>
<dbReference type="InterPro" id="IPR029063">
    <property type="entry name" value="SAM-dependent_MTases_sf"/>
</dbReference>
<dbReference type="InterPro" id="IPR023213">
    <property type="entry name" value="CAT-like_dom_sf"/>
</dbReference>
<evidence type="ECO:0000256" key="5">
    <source>
        <dbReference type="ARBA" id="ARBA00022737"/>
    </source>
</evidence>
<dbReference type="InterPro" id="IPR045851">
    <property type="entry name" value="AMP-bd_C_sf"/>
</dbReference>
<dbReference type="KEGG" id="mfu:LILAB_27065"/>
<keyword evidence="4" id="KW-0597">Phosphoprotein</keyword>
<dbReference type="Proteomes" id="UP000000488">
    <property type="component" value="Chromosome"/>
</dbReference>
<dbReference type="InterPro" id="IPR042099">
    <property type="entry name" value="ANL_N_sf"/>
</dbReference>
<feature type="domain" description="Carrier" evidence="9">
    <location>
        <begin position="3137"/>
        <end position="3212"/>
    </location>
</feature>
<dbReference type="FunFam" id="3.30.559.10:FF:000012">
    <property type="entry name" value="Non-ribosomal peptide synthetase"/>
    <property type="match status" value="3"/>
</dbReference>
<dbReference type="CDD" id="cd02440">
    <property type="entry name" value="AdoMet_MTases"/>
    <property type="match status" value="1"/>
</dbReference>
<dbReference type="Pfam" id="PF00550">
    <property type="entry name" value="PP-binding"/>
    <property type="match status" value="4"/>
</dbReference>
<evidence type="ECO:0000256" key="4">
    <source>
        <dbReference type="ARBA" id="ARBA00022553"/>
    </source>
</evidence>
<evidence type="ECO:0000313" key="11">
    <source>
        <dbReference type="Proteomes" id="UP000000488"/>
    </source>
</evidence>
<dbReference type="NCBIfam" id="NF003417">
    <property type="entry name" value="PRK04813.1"/>
    <property type="match status" value="6"/>
</dbReference>
<dbReference type="SUPFAM" id="SSF52777">
    <property type="entry name" value="CoA-dependent acyltransferases"/>
    <property type="match status" value="8"/>
</dbReference>
<dbReference type="GO" id="GO:0003824">
    <property type="term" value="F:catalytic activity"/>
    <property type="evidence" value="ECO:0007669"/>
    <property type="project" value="InterPro"/>
</dbReference>
<dbReference type="CDD" id="cd12117">
    <property type="entry name" value="A_NRPS_Srf_like"/>
    <property type="match status" value="2"/>
</dbReference>
<dbReference type="FunFam" id="1.10.1200.10:FF:000016">
    <property type="entry name" value="Non-ribosomal peptide synthase"/>
    <property type="match status" value="3"/>
</dbReference>
<dbReference type="Gene3D" id="3.30.559.10">
    <property type="entry name" value="Chloramphenicol acetyltransferase-like domain"/>
    <property type="match status" value="4"/>
</dbReference>
<dbReference type="GO" id="GO:0031177">
    <property type="term" value="F:phosphopantetheine binding"/>
    <property type="evidence" value="ECO:0007669"/>
    <property type="project" value="InterPro"/>
</dbReference>
<feature type="domain" description="Carrier" evidence="9">
    <location>
        <begin position="4193"/>
        <end position="4268"/>
    </location>
</feature>
<dbReference type="SUPFAM" id="SSF56801">
    <property type="entry name" value="Acetyl-CoA synthetase-like"/>
    <property type="match status" value="4"/>
</dbReference>